<evidence type="ECO:0000313" key="1">
    <source>
        <dbReference type="EMBL" id="KAF2476203.1"/>
    </source>
</evidence>
<keyword evidence="2" id="KW-1185">Reference proteome</keyword>
<gene>
    <name evidence="1" type="ORF">BDR25DRAFT_349328</name>
</gene>
<name>A0ACB6RA92_9PLEO</name>
<evidence type="ECO:0000313" key="2">
    <source>
        <dbReference type="Proteomes" id="UP000799755"/>
    </source>
</evidence>
<dbReference type="Proteomes" id="UP000799755">
    <property type="component" value="Unassembled WGS sequence"/>
</dbReference>
<accession>A0ACB6RA92</accession>
<protein>
    <submittedName>
        <fullName evidence="1">Uncharacterized protein</fullName>
    </submittedName>
</protein>
<organism evidence="1 2">
    <name type="scientific">Lindgomyces ingoldianus</name>
    <dbReference type="NCBI Taxonomy" id="673940"/>
    <lineage>
        <taxon>Eukaryota</taxon>
        <taxon>Fungi</taxon>
        <taxon>Dikarya</taxon>
        <taxon>Ascomycota</taxon>
        <taxon>Pezizomycotina</taxon>
        <taxon>Dothideomycetes</taxon>
        <taxon>Pleosporomycetidae</taxon>
        <taxon>Pleosporales</taxon>
        <taxon>Lindgomycetaceae</taxon>
        <taxon>Lindgomyces</taxon>
    </lineage>
</organism>
<comment type="caution">
    <text evidence="1">The sequence shown here is derived from an EMBL/GenBank/DDBJ whole genome shotgun (WGS) entry which is preliminary data.</text>
</comment>
<dbReference type="EMBL" id="MU003494">
    <property type="protein sequence ID" value="KAF2476203.1"/>
    <property type="molecule type" value="Genomic_DNA"/>
</dbReference>
<reference evidence="1" key="1">
    <citation type="journal article" date="2020" name="Stud. Mycol.">
        <title>101 Dothideomycetes genomes: a test case for predicting lifestyles and emergence of pathogens.</title>
        <authorList>
            <person name="Haridas S."/>
            <person name="Albert R."/>
            <person name="Binder M."/>
            <person name="Bloem J."/>
            <person name="Labutti K."/>
            <person name="Salamov A."/>
            <person name="Andreopoulos B."/>
            <person name="Baker S."/>
            <person name="Barry K."/>
            <person name="Bills G."/>
            <person name="Bluhm B."/>
            <person name="Cannon C."/>
            <person name="Castanera R."/>
            <person name="Culley D."/>
            <person name="Daum C."/>
            <person name="Ezra D."/>
            <person name="Gonzalez J."/>
            <person name="Henrissat B."/>
            <person name="Kuo A."/>
            <person name="Liang C."/>
            <person name="Lipzen A."/>
            <person name="Lutzoni F."/>
            <person name="Magnuson J."/>
            <person name="Mondo S."/>
            <person name="Nolan M."/>
            <person name="Ohm R."/>
            <person name="Pangilinan J."/>
            <person name="Park H.-J."/>
            <person name="Ramirez L."/>
            <person name="Alfaro M."/>
            <person name="Sun H."/>
            <person name="Tritt A."/>
            <person name="Yoshinaga Y."/>
            <person name="Zwiers L.-H."/>
            <person name="Turgeon B."/>
            <person name="Goodwin S."/>
            <person name="Spatafora J."/>
            <person name="Crous P."/>
            <person name="Grigoriev I."/>
        </authorList>
    </citation>
    <scope>NUCLEOTIDE SEQUENCE</scope>
    <source>
        <strain evidence="1">ATCC 200398</strain>
    </source>
</reference>
<proteinExistence type="predicted"/>
<sequence length="425" mass="47963">MKELGTITQRCALLTLGMLVDEPGLLCLPADPAIVYYPSISMTVVLSSIAYGPGLARDEARARGKRRWIISLINIDSTRKLLCLVLAPNYPCEIWEWKGLSYIAPLTAIKFDNGLPVLRVNHTSAEPGQSAQPNISCIEDMAACVSKYTENPLSVFQRDRMEHYANSTTSKIAPTPSFWIRTNTILQVDPLEAYCDYRGLAEFSFEPCMATASAPNTETSLVEGFNFVFQSDRGGSLRILLGALQGVLERPIVGVAIYHTTKVTNTQKFPIIVTCNLPRMVRSLLQIFWKIHHLLLGRNTIHHRRTCEIDVDEISIKFDNQSFAYRFLPESFQTVQLADQTFSSKAIYYSIPHLFHLTRDFYWRVGQRKMLRKLKEGKLEGKSSLPITSVVPKSYVEYTQYISLAACDIYFGRGSEGRLIRAAVR</sequence>